<dbReference type="InterPro" id="IPR011650">
    <property type="entry name" value="Peptidase_M20_dimer"/>
</dbReference>
<organism evidence="2 3">
    <name type="scientific">Sneathia sanguinegens</name>
    <dbReference type="NCBI Taxonomy" id="40543"/>
    <lineage>
        <taxon>Bacteria</taxon>
        <taxon>Fusobacteriati</taxon>
        <taxon>Fusobacteriota</taxon>
        <taxon>Fusobacteriia</taxon>
        <taxon>Fusobacteriales</taxon>
        <taxon>Leptotrichiaceae</taxon>
        <taxon>Sneathia</taxon>
    </lineage>
</organism>
<evidence type="ECO:0000313" key="2">
    <source>
        <dbReference type="EMBL" id="MDK9580491.1"/>
    </source>
</evidence>
<keyword evidence="3" id="KW-1185">Reference proteome</keyword>
<accession>A0ABT7HJ07</accession>
<comment type="caution">
    <text evidence="2">The sequence shown here is derived from an EMBL/GenBank/DDBJ whole genome shotgun (WGS) entry which is preliminary data.</text>
</comment>
<dbReference type="Pfam" id="PF01546">
    <property type="entry name" value="Peptidase_M20"/>
    <property type="match status" value="1"/>
</dbReference>
<dbReference type="Pfam" id="PF07687">
    <property type="entry name" value="M20_dimer"/>
    <property type="match status" value="1"/>
</dbReference>
<reference evidence="2 3" key="1">
    <citation type="submission" date="2023-06" db="EMBL/GenBank/DDBJ databases">
        <title>Antibody response to the Sneathia vaginalis cytopathogenic toxin A during pregnancy.</title>
        <authorList>
            <person name="Mccoy Z.T."/>
            <person name="Serrano M.G."/>
            <person name="Spaine K."/>
            <person name="Edwards D.J."/>
            <person name="Buck G.A."/>
            <person name="Jefferson K."/>
        </authorList>
    </citation>
    <scope>NUCLEOTIDE SEQUENCE [LARGE SCALE GENOMIC DNA]</scope>
    <source>
        <strain evidence="2 3">CCUG 42621</strain>
    </source>
</reference>
<feature type="domain" description="Peptidase M20 dimerisation" evidence="1">
    <location>
        <begin position="183"/>
        <end position="277"/>
    </location>
</feature>
<name>A0ABT7HJ07_9FUSO</name>
<dbReference type="PANTHER" id="PTHR11014:SF63">
    <property type="entry name" value="METALLOPEPTIDASE, PUTATIVE (AFU_ORTHOLOGUE AFUA_6G09600)-RELATED"/>
    <property type="match status" value="1"/>
</dbReference>
<dbReference type="PIRSF" id="PIRSF005962">
    <property type="entry name" value="Pept_M20D_amidohydro"/>
    <property type="match status" value="1"/>
</dbReference>
<dbReference type="PANTHER" id="PTHR11014">
    <property type="entry name" value="PEPTIDASE M20 FAMILY MEMBER"/>
    <property type="match status" value="1"/>
</dbReference>
<sequence length="394" mass="44024">MNIKELSKKYKDYVINIRRELHTCPGLAFEEFEANKVLTRELDKMNLKYKKMAGTGLVIDIKGNKPGKCVLLRADMDCLPVQETRDIEYKSKNQGKMHACGHDGHMAQLLGAIKILNDMRDSIHGTVRCIFQPAEEVGQGADKMIEEGVLDGVDSAFAIHLWADVPVGKVSIEEGPRMASADNFKIKILGRGGHGSMPYQCIDPTPIAAAFTQSVQTIVSREIDPNDSVVVTVGLLNSGTGANIIPDYAMLEGTVRCYSPVLRKEVPKKIERILKGITLAYNAKYEMEYFFYPAPVINDSEYTKIAQKSAIDLFGKDCLFHLAKRPTAEDFSAYCNKVKGVLAFVGIRNEEKDCKYPQHHSKFNMDEDALEMGSAIYAKVAIDFLNMLYFSERE</sequence>
<evidence type="ECO:0000259" key="1">
    <source>
        <dbReference type="Pfam" id="PF07687"/>
    </source>
</evidence>
<dbReference type="EMBL" id="JASSPP010000003">
    <property type="protein sequence ID" value="MDK9580491.1"/>
    <property type="molecule type" value="Genomic_DNA"/>
</dbReference>
<dbReference type="RefSeq" id="WP_285152809.1">
    <property type="nucleotide sequence ID" value="NZ_JASSPP010000003.1"/>
</dbReference>
<dbReference type="NCBIfam" id="TIGR01891">
    <property type="entry name" value="amidohydrolases"/>
    <property type="match status" value="1"/>
</dbReference>
<dbReference type="SUPFAM" id="SSF55031">
    <property type="entry name" value="Bacterial exopeptidase dimerisation domain"/>
    <property type="match status" value="1"/>
</dbReference>
<dbReference type="InterPro" id="IPR036264">
    <property type="entry name" value="Bact_exopeptidase_dim_dom"/>
</dbReference>
<protein>
    <submittedName>
        <fullName evidence="2">Amidohydrolase</fullName>
    </submittedName>
</protein>
<dbReference type="SUPFAM" id="SSF53187">
    <property type="entry name" value="Zn-dependent exopeptidases"/>
    <property type="match status" value="1"/>
</dbReference>
<dbReference type="InterPro" id="IPR002933">
    <property type="entry name" value="Peptidase_M20"/>
</dbReference>
<dbReference type="Gene3D" id="3.40.630.10">
    <property type="entry name" value="Zn peptidases"/>
    <property type="match status" value="1"/>
</dbReference>
<gene>
    <name evidence="2" type="ORF">QQA45_03045</name>
</gene>
<dbReference type="Gene3D" id="3.30.70.360">
    <property type="match status" value="1"/>
</dbReference>
<evidence type="ECO:0000313" key="3">
    <source>
        <dbReference type="Proteomes" id="UP001225134"/>
    </source>
</evidence>
<dbReference type="Proteomes" id="UP001225134">
    <property type="component" value="Unassembled WGS sequence"/>
</dbReference>
<dbReference type="InterPro" id="IPR017439">
    <property type="entry name" value="Amidohydrolase"/>
</dbReference>
<proteinExistence type="predicted"/>